<dbReference type="GO" id="GO:0016787">
    <property type="term" value="F:hydrolase activity"/>
    <property type="evidence" value="ECO:0007669"/>
    <property type="project" value="UniProtKB-KW"/>
</dbReference>
<sequence>MSIDPTQIHTIAVDLDGTLLNSKSKISPLTHSVLQKAIDQGKNLVIATEAVEKCRPKFPKMPLKDYVFRLY</sequence>
<name>A0A2P1QYS1_9LEPT</name>
<dbReference type="InterPro" id="IPR036412">
    <property type="entry name" value="HAD-like_sf"/>
</dbReference>
<proteinExistence type="predicted"/>
<evidence type="ECO:0000313" key="1">
    <source>
        <dbReference type="EMBL" id="AVQ14063.1"/>
    </source>
</evidence>
<dbReference type="EMBL" id="CP027844">
    <property type="protein sequence ID" value="AVQ14063.1"/>
    <property type="molecule type" value="Genomic_DNA"/>
</dbReference>
<accession>A0A2P1QYS1</accession>
<dbReference type="Proteomes" id="UP000033961">
    <property type="component" value="Chromosome II"/>
</dbReference>
<evidence type="ECO:0000313" key="2">
    <source>
        <dbReference type="Proteomes" id="UP000033961"/>
    </source>
</evidence>
<gene>
    <name evidence="1" type="ORF">XB16_3789</name>
</gene>
<protein>
    <submittedName>
        <fullName evidence="1">Cof-like hydrolase</fullName>
    </submittedName>
</protein>
<dbReference type="SUPFAM" id="SSF56784">
    <property type="entry name" value="HAD-like"/>
    <property type="match status" value="1"/>
</dbReference>
<dbReference type="Pfam" id="PF08282">
    <property type="entry name" value="Hydrolase_3"/>
    <property type="match status" value="1"/>
</dbReference>
<keyword evidence="1" id="KW-0378">Hydrolase</keyword>
<organism evidence="1 2">
    <name type="scientific">Leptospira santarosai</name>
    <dbReference type="NCBI Taxonomy" id="28183"/>
    <lineage>
        <taxon>Bacteria</taxon>
        <taxon>Pseudomonadati</taxon>
        <taxon>Spirochaetota</taxon>
        <taxon>Spirochaetia</taxon>
        <taxon>Leptospirales</taxon>
        <taxon>Leptospiraceae</taxon>
        <taxon>Leptospira</taxon>
    </lineage>
</organism>
<dbReference type="AlphaFoldDB" id="A0A2P1QYS1"/>
<dbReference type="InterPro" id="IPR023214">
    <property type="entry name" value="HAD_sf"/>
</dbReference>
<dbReference type="Gene3D" id="3.40.50.1000">
    <property type="entry name" value="HAD superfamily/HAD-like"/>
    <property type="match status" value="1"/>
</dbReference>
<reference evidence="1 2" key="1">
    <citation type="journal article" date="2015" name="Genome Announc.">
        <title>Draft Genome Sequences of Leptospira santarosai Strains U160, U164, and U233, Isolated from Asymptomatic Cattle.</title>
        <authorList>
            <person name="Kremer F.S."/>
            <person name="Eslabao M.R."/>
            <person name="Provisor M."/>
            <person name="Woloski R.D."/>
            <person name="Ramires O.V."/>
            <person name="Moreno L.Z."/>
            <person name="Moreno A.M."/>
            <person name="Hamond C."/>
            <person name="Lilenbaum W."/>
            <person name="Dellagostin O.A."/>
        </authorList>
    </citation>
    <scope>NUCLEOTIDE SEQUENCE [LARGE SCALE GENOMIC DNA]</scope>
    <source>
        <strain evidence="1 2">U160</strain>
    </source>
</reference>